<name>A0A6J4UK04_9BACT</name>
<dbReference type="PROSITE" id="PS51318">
    <property type="entry name" value="TAT"/>
    <property type="match status" value="1"/>
</dbReference>
<dbReference type="EMBL" id="CADCWL010000039">
    <property type="protein sequence ID" value="CAA9552714.1"/>
    <property type="molecule type" value="Genomic_DNA"/>
</dbReference>
<organism evidence="1">
    <name type="scientific">uncultured Thermomicrobiales bacterium</name>
    <dbReference type="NCBI Taxonomy" id="1645740"/>
    <lineage>
        <taxon>Bacteria</taxon>
        <taxon>Pseudomonadati</taxon>
        <taxon>Thermomicrobiota</taxon>
        <taxon>Thermomicrobia</taxon>
        <taxon>Thermomicrobiales</taxon>
        <taxon>environmental samples</taxon>
    </lineage>
</organism>
<accession>A0A6J4UK04</accession>
<proteinExistence type="predicted"/>
<dbReference type="AlphaFoldDB" id="A0A6J4UK04"/>
<dbReference type="InterPro" id="IPR006311">
    <property type="entry name" value="TAT_signal"/>
</dbReference>
<evidence type="ECO:0000313" key="1">
    <source>
        <dbReference type="EMBL" id="CAA9552714.1"/>
    </source>
</evidence>
<gene>
    <name evidence="1" type="ORF">AVDCRST_MAG19-966</name>
</gene>
<sequence>MDARRFDALTRAVAARLPRRRLLRRLAGGLTALLAGAPTAARGQGLPGASAGEVGTVELMCRPCLCDGDDCECCLVGITGGGVVRTAAGEAQVVLFASRIEDGSPRAAGFVRWIDPAADGGEIAFESVGPIAYDDDPEDERAREVRGTMLANGDGEHPFLLRLRDAGPDAVGQDTASLTVGDRLADAAAPTGFGYEAEGPLVGGDLQLLGTVGPVP</sequence>
<protein>
    <submittedName>
        <fullName evidence="1">Uncharacterized protein</fullName>
    </submittedName>
</protein>
<reference evidence="1" key="1">
    <citation type="submission" date="2020-02" db="EMBL/GenBank/DDBJ databases">
        <authorList>
            <person name="Meier V. D."/>
        </authorList>
    </citation>
    <scope>NUCLEOTIDE SEQUENCE</scope>
    <source>
        <strain evidence="1">AVDCRST_MAG19</strain>
    </source>
</reference>